<organism evidence="1 2">
    <name type="scientific">[Torrubiella] hemipterigena</name>
    <dbReference type="NCBI Taxonomy" id="1531966"/>
    <lineage>
        <taxon>Eukaryota</taxon>
        <taxon>Fungi</taxon>
        <taxon>Dikarya</taxon>
        <taxon>Ascomycota</taxon>
        <taxon>Pezizomycotina</taxon>
        <taxon>Sordariomycetes</taxon>
        <taxon>Hypocreomycetidae</taxon>
        <taxon>Hypocreales</taxon>
        <taxon>Clavicipitaceae</taxon>
        <taxon>Clavicipitaceae incertae sedis</taxon>
        <taxon>'Torrubiella' clade</taxon>
    </lineage>
</organism>
<evidence type="ECO:0000313" key="2">
    <source>
        <dbReference type="Proteomes" id="UP000039046"/>
    </source>
</evidence>
<reference evidence="1 2" key="1">
    <citation type="journal article" date="2015" name="Genome Announc.">
        <title>Draft Genome Sequence and Gene Annotation of the Entomopathogenic Fungus Verticillium hemipterigenum.</title>
        <authorList>
            <person name="Horn F."/>
            <person name="Habel A."/>
            <person name="Scharf D.H."/>
            <person name="Dworschak J."/>
            <person name="Brakhage A.A."/>
            <person name="Guthke R."/>
            <person name="Hertweck C."/>
            <person name="Linde J."/>
        </authorList>
    </citation>
    <scope>NUCLEOTIDE SEQUENCE [LARGE SCALE GENOMIC DNA]</scope>
</reference>
<dbReference type="Gene3D" id="2.160.20.10">
    <property type="entry name" value="Single-stranded right-handed beta-helix, Pectin lyase-like"/>
    <property type="match status" value="1"/>
</dbReference>
<keyword evidence="2" id="KW-1185">Reference proteome</keyword>
<accession>A0A0A1TDH2</accession>
<dbReference type="OrthoDB" id="73875at2759"/>
<dbReference type="HOGENOM" id="CLU_750453_0_0_1"/>
<dbReference type="Proteomes" id="UP000039046">
    <property type="component" value="Unassembled WGS sequence"/>
</dbReference>
<gene>
    <name evidence="1" type="ORF">VHEMI08429</name>
</gene>
<dbReference type="EMBL" id="CDHN01000005">
    <property type="protein sequence ID" value="CEJ92799.1"/>
    <property type="molecule type" value="Genomic_DNA"/>
</dbReference>
<proteinExistence type="predicted"/>
<dbReference type="STRING" id="1531966.A0A0A1TDH2"/>
<sequence length="369" mass="39151">MWDWGWIWKSISIQDSHIGFKLLVEQGGGGGSDGFVGSASFMDSKFDNVATAIMMGVPEDKPGTGTTGVVLENVEFTNVNAGIVDTSGTTRLTGGSRHIASWVAGPSTRAKTAPFPQAKIPSRTIVSQPCLTYPKERRLRHTMNARSPSIRATCQVTLSISRISITIGAEYSLVSDGKGVLASDNEAVPVHPRWSQISLYDDKPSGKGQHISPEMATVIPMAHTTVAPKATFTVSEAAVMDIVQLHFDGNQNNAPGPGDDVCPACSFFRLITSTCCGIGGSIGNPVVFPADVAVPLDIPLPAGFTPPLPFKSTKGDNVPAGKPCLTSAKPIQQSSRKAAWLLVLASNYLWRLMPKNGASCLLFVLPFSI</sequence>
<name>A0A0A1TDH2_9HYPO</name>
<dbReference type="InterPro" id="IPR012334">
    <property type="entry name" value="Pectin_lyas_fold"/>
</dbReference>
<evidence type="ECO:0000313" key="1">
    <source>
        <dbReference type="EMBL" id="CEJ92799.1"/>
    </source>
</evidence>
<protein>
    <submittedName>
        <fullName evidence="1">Uncharacterized protein</fullName>
    </submittedName>
</protein>
<dbReference type="AlphaFoldDB" id="A0A0A1TDH2"/>